<proteinExistence type="predicted"/>
<name>A0A0A0DAR0_9PROT</name>
<dbReference type="Proteomes" id="UP000029995">
    <property type="component" value="Unassembled WGS sequence"/>
</dbReference>
<dbReference type="EMBL" id="JANX01000123">
    <property type="protein sequence ID" value="KGM34062.1"/>
    <property type="molecule type" value="Genomic_DNA"/>
</dbReference>
<gene>
    <name evidence="1" type="ORF">P409_12290</name>
</gene>
<reference evidence="1 2" key="1">
    <citation type="submission" date="2014-01" db="EMBL/GenBank/DDBJ databases">
        <title>Genome sequence determination for a cystic fibrosis isolate, Inquilinus limosus.</title>
        <authorList>
            <person name="Pino M."/>
            <person name="Di Conza J."/>
            <person name="Gutkind G."/>
        </authorList>
    </citation>
    <scope>NUCLEOTIDE SEQUENCE [LARGE SCALE GENOMIC DNA]</scope>
    <source>
        <strain evidence="1 2">MP06</strain>
    </source>
</reference>
<evidence type="ECO:0000313" key="2">
    <source>
        <dbReference type="Proteomes" id="UP000029995"/>
    </source>
</evidence>
<sequence length="86" mass="9728">MLDDSAAWDAYCQQYAAKSATAQDFYNNAKNDVQNWQNARFILYVYPAGGAEHGFIKDWSDDDVVLWSWTGHLNSGLSVTADLYIQ</sequence>
<accession>A0A0A0DAR0</accession>
<evidence type="ECO:0000313" key="1">
    <source>
        <dbReference type="EMBL" id="KGM34062.1"/>
    </source>
</evidence>
<dbReference type="AlphaFoldDB" id="A0A0A0DAR0"/>
<protein>
    <submittedName>
        <fullName evidence="1">Uncharacterized protein</fullName>
    </submittedName>
</protein>
<organism evidence="1 2">
    <name type="scientific">Inquilinus limosus MP06</name>
    <dbReference type="NCBI Taxonomy" id="1398085"/>
    <lineage>
        <taxon>Bacteria</taxon>
        <taxon>Pseudomonadati</taxon>
        <taxon>Pseudomonadota</taxon>
        <taxon>Alphaproteobacteria</taxon>
        <taxon>Rhodospirillales</taxon>
        <taxon>Rhodospirillaceae</taxon>
        <taxon>Inquilinus</taxon>
    </lineage>
</organism>
<dbReference type="RefSeq" id="WP_034836382.1">
    <property type="nucleotide sequence ID" value="NZ_JANX01000123.1"/>
</dbReference>
<comment type="caution">
    <text evidence="1">The sequence shown here is derived from an EMBL/GenBank/DDBJ whole genome shotgun (WGS) entry which is preliminary data.</text>
</comment>